<dbReference type="RefSeq" id="WP_086090689.1">
    <property type="nucleotide sequence ID" value="NZ_CP021112.1"/>
</dbReference>
<evidence type="ECO:0000256" key="1">
    <source>
        <dbReference type="ARBA" id="ARBA00023015"/>
    </source>
</evidence>
<dbReference type="InterPro" id="IPR036388">
    <property type="entry name" value="WH-like_DNA-bd_sf"/>
</dbReference>
<dbReference type="EMBL" id="CP021112">
    <property type="protein sequence ID" value="ARQ02258.1"/>
    <property type="molecule type" value="Genomic_DNA"/>
</dbReference>
<dbReference type="KEGG" id="psin:CAK95_26525"/>
<dbReference type="GO" id="GO:0045892">
    <property type="term" value="P:negative regulation of DNA-templated transcription"/>
    <property type="evidence" value="ECO:0007669"/>
    <property type="project" value="TreeGrafter"/>
</dbReference>
<dbReference type="InterPro" id="IPR000524">
    <property type="entry name" value="Tscrpt_reg_HTH_GntR"/>
</dbReference>
<dbReference type="Pfam" id="PF07702">
    <property type="entry name" value="UTRA"/>
    <property type="match status" value="1"/>
</dbReference>
<dbReference type="InterPro" id="IPR028978">
    <property type="entry name" value="Chorismate_lyase_/UTRA_dom_sf"/>
</dbReference>
<dbReference type="Gene3D" id="1.10.10.10">
    <property type="entry name" value="Winged helix-like DNA-binding domain superfamily/Winged helix DNA-binding domain"/>
    <property type="match status" value="1"/>
</dbReference>
<dbReference type="SUPFAM" id="SSF46785">
    <property type="entry name" value="Winged helix' DNA-binding domain"/>
    <property type="match status" value="1"/>
</dbReference>
<keyword evidence="3" id="KW-0804">Transcription</keyword>
<keyword evidence="1" id="KW-0805">Transcription regulation</keyword>
<gene>
    <name evidence="4" type="ORF">CAK95_26525</name>
</gene>
<dbReference type="GO" id="GO:0003700">
    <property type="term" value="F:DNA-binding transcription factor activity"/>
    <property type="evidence" value="ECO:0007669"/>
    <property type="project" value="InterPro"/>
</dbReference>
<evidence type="ECO:0000256" key="2">
    <source>
        <dbReference type="ARBA" id="ARBA00023125"/>
    </source>
</evidence>
<reference evidence="4 5" key="1">
    <citation type="submission" date="2017-05" db="EMBL/GenBank/DDBJ databases">
        <title>Full genome sequence of Pseudorhodoplanes sinuspersici.</title>
        <authorList>
            <person name="Dastgheib S.M.M."/>
            <person name="Shavandi M."/>
            <person name="Tirandaz H."/>
        </authorList>
    </citation>
    <scope>NUCLEOTIDE SEQUENCE [LARGE SCALE GENOMIC DNA]</scope>
    <source>
        <strain evidence="4 5">RIPI110</strain>
    </source>
</reference>
<dbReference type="InterPro" id="IPR036390">
    <property type="entry name" value="WH_DNA-bd_sf"/>
</dbReference>
<organism evidence="4 5">
    <name type="scientific">Pseudorhodoplanes sinuspersici</name>
    <dbReference type="NCBI Taxonomy" id="1235591"/>
    <lineage>
        <taxon>Bacteria</taxon>
        <taxon>Pseudomonadati</taxon>
        <taxon>Pseudomonadota</taxon>
        <taxon>Alphaproteobacteria</taxon>
        <taxon>Hyphomicrobiales</taxon>
        <taxon>Pseudorhodoplanes</taxon>
    </lineage>
</organism>
<dbReference type="Proteomes" id="UP000194137">
    <property type="component" value="Chromosome"/>
</dbReference>
<dbReference type="Gene3D" id="3.40.1410.10">
    <property type="entry name" value="Chorismate lyase-like"/>
    <property type="match status" value="1"/>
</dbReference>
<dbReference type="InterPro" id="IPR011663">
    <property type="entry name" value="UTRA"/>
</dbReference>
<accession>A0A1W6ZY95</accession>
<sequence length="244" mass="26845">MDVLTTPDARLPIYQQLKDEFAARICRGIWNPREPVPSENKLAEVHGVAVGTVRKAIEGLVAEGLLERRQGKGTFVRRPDFGNALFRFFRLSDATGEALRPSSQILERRIEPADAATATALEIPTGTPLIRLFRARCVDGHPVLVEDVAIEARRFAPLAELPTDQFGDLLYPLYDEACGELVARASETIRFGAASSHIATALGLAEGTALAIIERIAFGPDGRPLEWRRSHGAACRFSYKIELR</sequence>
<proteinExistence type="predicted"/>
<dbReference type="PANTHER" id="PTHR44846">
    <property type="entry name" value="MANNOSYL-D-GLYCERATE TRANSPORT/METABOLISM SYSTEM REPRESSOR MNGR-RELATED"/>
    <property type="match status" value="1"/>
</dbReference>
<dbReference type="SUPFAM" id="SSF64288">
    <property type="entry name" value="Chorismate lyase-like"/>
    <property type="match status" value="1"/>
</dbReference>
<dbReference type="PROSITE" id="PS50949">
    <property type="entry name" value="HTH_GNTR"/>
    <property type="match status" value="1"/>
</dbReference>
<dbReference type="SMART" id="SM00866">
    <property type="entry name" value="UTRA"/>
    <property type="match status" value="1"/>
</dbReference>
<dbReference type="InterPro" id="IPR050679">
    <property type="entry name" value="Bact_HTH_transcr_reg"/>
</dbReference>
<dbReference type="SMART" id="SM00345">
    <property type="entry name" value="HTH_GNTR"/>
    <property type="match status" value="1"/>
</dbReference>
<dbReference type="GO" id="GO:0003677">
    <property type="term" value="F:DNA binding"/>
    <property type="evidence" value="ECO:0007669"/>
    <property type="project" value="UniProtKB-KW"/>
</dbReference>
<dbReference type="AlphaFoldDB" id="A0A1W6ZY95"/>
<dbReference type="PANTHER" id="PTHR44846:SF1">
    <property type="entry name" value="MANNOSYL-D-GLYCERATE TRANSPORT_METABOLISM SYSTEM REPRESSOR MNGR-RELATED"/>
    <property type="match status" value="1"/>
</dbReference>
<dbReference type="STRING" id="1235591.CAK95_26525"/>
<keyword evidence="5" id="KW-1185">Reference proteome</keyword>
<name>A0A1W6ZY95_9HYPH</name>
<keyword evidence="2" id="KW-0238">DNA-binding</keyword>
<dbReference type="CDD" id="cd07377">
    <property type="entry name" value="WHTH_GntR"/>
    <property type="match status" value="1"/>
</dbReference>
<evidence type="ECO:0000313" key="5">
    <source>
        <dbReference type="Proteomes" id="UP000194137"/>
    </source>
</evidence>
<dbReference type="OrthoDB" id="9808698at2"/>
<protein>
    <submittedName>
        <fullName evidence="4">Uncharacterized protein</fullName>
    </submittedName>
</protein>
<evidence type="ECO:0000313" key="4">
    <source>
        <dbReference type="EMBL" id="ARQ02258.1"/>
    </source>
</evidence>
<evidence type="ECO:0000256" key="3">
    <source>
        <dbReference type="ARBA" id="ARBA00023163"/>
    </source>
</evidence>
<dbReference type="Pfam" id="PF00392">
    <property type="entry name" value="GntR"/>
    <property type="match status" value="1"/>
</dbReference>